<dbReference type="EMBL" id="JABBWE010000019">
    <property type="protein sequence ID" value="KAG1796429.1"/>
    <property type="molecule type" value="Genomic_DNA"/>
</dbReference>
<evidence type="ECO:0000313" key="2">
    <source>
        <dbReference type="EMBL" id="KAG1796429.1"/>
    </source>
</evidence>
<dbReference type="AlphaFoldDB" id="A0A9P7DIY6"/>
<organism evidence="2 3">
    <name type="scientific">Suillus plorans</name>
    <dbReference type="NCBI Taxonomy" id="116603"/>
    <lineage>
        <taxon>Eukaryota</taxon>
        <taxon>Fungi</taxon>
        <taxon>Dikarya</taxon>
        <taxon>Basidiomycota</taxon>
        <taxon>Agaricomycotina</taxon>
        <taxon>Agaricomycetes</taxon>
        <taxon>Agaricomycetidae</taxon>
        <taxon>Boletales</taxon>
        <taxon>Suillineae</taxon>
        <taxon>Suillaceae</taxon>
        <taxon>Suillus</taxon>
    </lineage>
</organism>
<keyword evidence="3" id="KW-1185">Reference proteome</keyword>
<dbReference type="InterPro" id="IPR041078">
    <property type="entry name" value="Plavaka"/>
</dbReference>
<feature type="domain" description="DUF6830" evidence="1">
    <location>
        <begin position="610"/>
        <end position="678"/>
    </location>
</feature>
<dbReference type="Pfam" id="PF18759">
    <property type="entry name" value="Plavaka"/>
    <property type="match status" value="1"/>
</dbReference>
<sequence>MFQCPLCGKGGFKDEVAVACHMNQPRSGCSTWLQDMIQLESARTESMNVDSNELNILDDHLHLANTYEEHDRSGGWGEDTGHDIDSNEGGSMVNEEGTLLTGDFIDWFPGASQTYGTGHTFLDLFNSDENSVHRATNLYYPFSGQKDWELASWLLHSGLSMGKIDSFLSLEIIQGLPLSFSLAKELRGRAEMLPSGPCWMSQVIETTCPTKTPVVLYWCDPLDCISSILNHPSFHDRLDFMPRKVYTMVQQQCCVYSEWMTGDDAWKMQTSSNSCVLTALLPVLKFLHKNKHMCGMLGDRLVHQCLDIILEPLKLAAREGIMLSDPVGSMTLAQIAAVWSKVNSNDIEAFFREAQRFRLNGFYDHDLKWIICAVGEAEIDFRFSALQPVTGFHHFHGGISKLKQVTGHAQCDIQRSIIVVSADAGPSAVMTAIQAPTDFCYLVQSPQIDDHNIERISAALAEFHANKHAITAAGLCRGQHNKPIDNWYIPKIELMHNIVPSIRNTGVTMQWSADAKEHAHITEIKDPAQSSNNNNYDSQICCHLDRADKCRRFDLATSLLDLRLRTSLDQHLNVDDVIDFDVDGNDDDSDLPADLLAMVKCPGYARPITDYFTMSKVLRHREVGTVPLPLRTFIVGRMAFYLTYSPSIRAISIDDAALRFGLPDLRPAIADFLRREDIHKYGHDTEFHDTTSVRPAQTLNCAPSSEIWPFGRYDTVIVNNEEGHSWPADGLHGHVVAQMRLILCPIRKTGTQGTWKNRFLTYMQHFNNSERKPAMQLQVLKRAKRSNGARIGDVIPVTQLRAPVNVVPRFGASADPHLTQYNSMEHASEFWLNKYWDKKIFFPLSM</sequence>
<dbReference type="Pfam" id="PF20722">
    <property type="entry name" value="DUF6830"/>
    <property type="match status" value="2"/>
</dbReference>
<dbReference type="OrthoDB" id="3232986at2759"/>
<proteinExistence type="predicted"/>
<gene>
    <name evidence="2" type="ORF">HD556DRAFT_1431456</name>
</gene>
<evidence type="ECO:0000313" key="3">
    <source>
        <dbReference type="Proteomes" id="UP000719766"/>
    </source>
</evidence>
<name>A0A9P7DIY6_9AGAM</name>
<dbReference type="Proteomes" id="UP000719766">
    <property type="component" value="Unassembled WGS sequence"/>
</dbReference>
<protein>
    <recommendedName>
        <fullName evidence="1">DUF6830 domain-containing protein</fullName>
    </recommendedName>
</protein>
<reference evidence="2" key="1">
    <citation type="journal article" date="2020" name="New Phytol.">
        <title>Comparative genomics reveals dynamic genome evolution in host specialist ectomycorrhizal fungi.</title>
        <authorList>
            <person name="Lofgren L.A."/>
            <person name="Nguyen N.H."/>
            <person name="Vilgalys R."/>
            <person name="Ruytinx J."/>
            <person name="Liao H.L."/>
            <person name="Branco S."/>
            <person name="Kuo A."/>
            <person name="LaButti K."/>
            <person name="Lipzen A."/>
            <person name="Andreopoulos W."/>
            <person name="Pangilinan J."/>
            <person name="Riley R."/>
            <person name="Hundley H."/>
            <person name="Na H."/>
            <person name="Barry K."/>
            <person name="Grigoriev I.V."/>
            <person name="Stajich J.E."/>
            <person name="Kennedy P.G."/>
        </authorList>
    </citation>
    <scope>NUCLEOTIDE SEQUENCE</scope>
    <source>
        <strain evidence="2">S12</strain>
    </source>
</reference>
<comment type="caution">
    <text evidence="2">The sequence shown here is derived from an EMBL/GenBank/DDBJ whole genome shotgun (WGS) entry which is preliminary data.</text>
</comment>
<evidence type="ECO:0000259" key="1">
    <source>
        <dbReference type="Pfam" id="PF20722"/>
    </source>
</evidence>
<dbReference type="GeneID" id="64598783"/>
<dbReference type="RefSeq" id="XP_041161945.1">
    <property type="nucleotide sequence ID" value="XM_041305019.1"/>
</dbReference>
<feature type="domain" description="DUF6830" evidence="1">
    <location>
        <begin position="685"/>
        <end position="738"/>
    </location>
</feature>
<dbReference type="InterPro" id="IPR049233">
    <property type="entry name" value="DUF6830"/>
</dbReference>
<accession>A0A9P7DIY6</accession>